<dbReference type="InterPro" id="IPR016166">
    <property type="entry name" value="FAD-bd_PCMH"/>
</dbReference>
<dbReference type="PROSITE" id="PS51387">
    <property type="entry name" value="FAD_PCMH"/>
    <property type="match status" value="1"/>
</dbReference>
<organism evidence="6 7">
    <name type="scientific">Mollisia scopiformis</name>
    <name type="common">Conifer needle endophyte fungus</name>
    <name type="synonym">Phialocephala scopiformis</name>
    <dbReference type="NCBI Taxonomy" id="149040"/>
    <lineage>
        <taxon>Eukaryota</taxon>
        <taxon>Fungi</taxon>
        <taxon>Dikarya</taxon>
        <taxon>Ascomycota</taxon>
        <taxon>Pezizomycotina</taxon>
        <taxon>Leotiomycetes</taxon>
        <taxon>Helotiales</taxon>
        <taxon>Mollisiaceae</taxon>
        <taxon>Mollisia</taxon>
    </lineage>
</organism>
<accession>A0A194WXL1</accession>
<dbReference type="InParanoid" id="A0A194WXL1"/>
<dbReference type="InterPro" id="IPR006094">
    <property type="entry name" value="Oxid_FAD_bind_N"/>
</dbReference>
<dbReference type="RefSeq" id="XP_018067025.1">
    <property type="nucleotide sequence ID" value="XM_018217085.1"/>
</dbReference>
<dbReference type="InterPro" id="IPR050416">
    <property type="entry name" value="FAD-linked_Oxidoreductase"/>
</dbReference>
<dbReference type="EMBL" id="KQ947424">
    <property type="protein sequence ID" value="KUJ12670.1"/>
    <property type="molecule type" value="Genomic_DNA"/>
</dbReference>
<dbReference type="InterPro" id="IPR036318">
    <property type="entry name" value="FAD-bd_PCMH-like_sf"/>
</dbReference>
<evidence type="ECO:0000256" key="4">
    <source>
        <dbReference type="ARBA" id="ARBA00023002"/>
    </source>
</evidence>
<protein>
    <submittedName>
        <fullName evidence="6">FAD-binding domain-containing protein</fullName>
    </submittedName>
</protein>
<feature type="domain" description="FAD-binding PCMH-type" evidence="5">
    <location>
        <begin position="33"/>
        <end position="204"/>
    </location>
</feature>
<dbReference type="InterPro" id="IPR016169">
    <property type="entry name" value="FAD-bd_PCMH_sub2"/>
</dbReference>
<comment type="similarity">
    <text evidence="1">Belongs to the oxygen-dependent FAD-linked oxidoreductase family.</text>
</comment>
<dbReference type="PANTHER" id="PTHR42973:SF34">
    <property type="entry name" value="FAD BINDING DOMAIN PROTEIN (AFU_ORTHOLOGUE AFUA_3G02770)"/>
    <property type="match status" value="1"/>
</dbReference>
<evidence type="ECO:0000256" key="3">
    <source>
        <dbReference type="ARBA" id="ARBA00022827"/>
    </source>
</evidence>
<dbReference type="Proteomes" id="UP000070700">
    <property type="component" value="Unassembled WGS sequence"/>
</dbReference>
<name>A0A194WXL1_MOLSC</name>
<dbReference type="OrthoDB" id="2151789at2759"/>
<keyword evidence="3" id="KW-0274">FAD</keyword>
<dbReference type="KEGG" id="psco:LY89DRAFT_699840"/>
<sequence>MGARIDVLGDSVLYDPTSSSPGLRDSFYSAQQRDVVPACVITPSSPDEVAQAIQVIRQHNCIFAVKSGGHAMFVGASNAPGGITLDLKKLNTIDVSEDLKTARVGTRNRWRNVYETLEPLNRTPVGGRNGAVGVGGFILGGGISFVSRRYGWALDNVRNFEAVLANGSLSNINQQSSPNLYWALRGGGNNFGIVTNFDLEIYQQGEVWGGQNFWLMNKDMLANRTARLNISSPPIAFSMDYVKNSFFTGITKLACRLGYCITSEQAFRAFKNIVLAKQSDVYAQTWMTYTYVSQIDQFIFGAALVYSKPEVWPSIFTEFKTLKSVYSSTKIQNFTSVYEEVVSLNEIGYRQMTAAITFQMSGDLLDRILDVYLVEVQSVKNVKDIAIFRENGGNCLGLEDLDGPLMMFSLSFRWSKIEDDTKMNAVGIRILDRAVAMTKEMDLYHRYIYQNYANASQDVFGGYGERNRMRLKEIQTKYDPEGVFS</sequence>
<dbReference type="Gene3D" id="3.30.465.10">
    <property type="match status" value="1"/>
</dbReference>
<evidence type="ECO:0000313" key="7">
    <source>
        <dbReference type="Proteomes" id="UP000070700"/>
    </source>
</evidence>
<dbReference type="GeneID" id="28826811"/>
<evidence type="ECO:0000313" key="6">
    <source>
        <dbReference type="EMBL" id="KUJ12670.1"/>
    </source>
</evidence>
<dbReference type="AlphaFoldDB" id="A0A194WXL1"/>
<dbReference type="GO" id="GO:0071949">
    <property type="term" value="F:FAD binding"/>
    <property type="evidence" value="ECO:0007669"/>
    <property type="project" value="InterPro"/>
</dbReference>
<dbReference type="PANTHER" id="PTHR42973">
    <property type="entry name" value="BINDING OXIDOREDUCTASE, PUTATIVE (AFU_ORTHOLOGUE AFUA_1G17690)-RELATED"/>
    <property type="match status" value="1"/>
</dbReference>
<gene>
    <name evidence="6" type="ORF">LY89DRAFT_699840</name>
</gene>
<dbReference type="SUPFAM" id="SSF56176">
    <property type="entry name" value="FAD-binding/transporter-associated domain-like"/>
    <property type="match status" value="1"/>
</dbReference>
<keyword evidence="2" id="KW-0285">Flavoprotein</keyword>
<dbReference type="GO" id="GO:0016491">
    <property type="term" value="F:oxidoreductase activity"/>
    <property type="evidence" value="ECO:0007669"/>
    <property type="project" value="UniProtKB-KW"/>
</dbReference>
<evidence type="ECO:0000256" key="1">
    <source>
        <dbReference type="ARBA" id="ARBA00005466"/>
    </source>
</evidence>
<dbReference type="Pfam" id="PF01565">
    <property type="entry name" value="FAD_binding_4"/>
    <property type="match status" value="1"/>
</dbReference>
<proteinExistence type="inferred from homology"/>
<keyword evidence="7" id="KW-1185">Reference proteome</keyword>
<keyword evidence="4" id="KW-0560">Oxidoreductase</keyword>
<reference evidence="6 7" key="1">
    <citation type="submission" date="2015-10" db="EMBL/GenBank/DDBJ databases">
        <title>Full genome of DAOMC 229536 Phialocephala scopiformis, a fungal endophyte of spruce producing the potent anti-insectan compound rugulosin.</title>
        <authorList>
            <consortium name="DOE Joint Genome Institute"/>
            <person name="Walker A.K."/>
            <person name="Frasz S.L."/>
            <person name="Seifert K.A."/>
            <person name="Miller J.D."/>
            <person name="Mondo S.J."/>
            <person name="Labutti K."/>
            <person name="Lipzen A."/>
            <person name="Dockter R."/>
            <person name="Kennedy M."/>
            <person name="Grigoriev I.V."/>
            <person name="Spatafora J.W."/>
        </authorList>
    </citation>
    <scope>NUCLEOTIDE SEQUENCE [LARGE SCALE GENOMIC DNA]</scope>
    <source>
        <strain evidence="6 7">CBS 120377</strain>
    </source>
</reference>
<evidence type="ECO:0000256" key="2">
    <source>
        <dbReference type="ARBA" id="ARBA00022630"/>
    </source>
</evidence>
<evidence type="ECO:0000259" key="5">
    <source>
        <dbReference type="PROSITE" id="PS51387"/>
    </source>
</evidence>